<feature type="region of interest" description="Disordered" evidence="11">
    <location>
        <begin position="513"/>
        <end position="546"/>
    </location>
</feature>
<keyword evidence="3" id="KW-0813">Transport</keyword>
<evidence type="ECO:0000256" key="9">
    <source>
        <dbReference type="ARBA" id="ARBA00023136"/>
    </source>
</evidence>
<evidence type="ECO:0000256" key="5">
    <source>
        <dbReference type="ARBA" id="ARBA00022982"/>
    </source>
</evidence>
<accession>A0A6A5X9A2</accession>
<keyword evidence="16" id="KW-1185">Reference proteome</keyword>
<evidence type="ECO:0000313" key="15">
    <source>
        <dbReference type="EMBL" id="KAF2009490.1"/>
    </source>
</evidence>
<dbReference type="GO" id="GO:0006879">
    <property type="term" value="P:intracellular iron ion homeostasis"/>
    <property type="evidence" value="ECO:0007669"/>
    <property type="project" value="TreeGrafter"/>
</dbReference>
<dbReference type="AlphaFoldDB" id="A0A6A5X9A2"/>
<reference evidence="15" key="1">
    <citation type="journal article" date="2020" name="Stud. Mycol.">
        <title>101 Dothideomycetes genomes: a test case for predicting lifestyles and emergence of pathogens.</title>
        <authorList>
            <person name="Haridas S."/>
            <person name="Albert R."/>
            <person name="Binder M."/>
            <person name="Bloem J."/>
            <person name="Labutti K."/>
            <person name="Salamov A."/>
            <person name="Andreopoulos B."/>
            <person name="Baker S."/>
            <person name="Barry K."/>
            <person name="Bills G."/>
            <person name="Bluhm B."/>
            <person name="Cannon C."/>
            <person name="Castanera R."/>
            <person name="Culley D."/>
            <person name="Daum C."/>
            <person name="Ezra D."/>
            <person name="Gonzalez J."/>
            <person name="Henrissat B."/>
            <person name="Kuo A."/>
            <person name="Liang C."/>
            <person name="Lipzen A."/>
            <person name="Lutzoni F."/>
            <person name="Magnuson J."/>
            <person name="Mondo S."/>
            <person name="Nolan M."/>
            <person name="Ohm R."/>
            <person name="Pangilinan J."/>
            <person name="Park H.-J."/>
            <person name="Ramirez L."/>
            <person name="Alfaro M."/>
            <person name="Sun H."/>
            <person name="Tritt A."/>
            <person name="Yoshinaga Y."/>
            <person name="Zwiers L.-H."/>
            <person name="Turgeon B."/>
            <person name="Goodwin S."/>
            <person name="Spatafora J."/>
            <person name="Crous P."/>
            <person name="Grigoriev I."/>
        </authorList>
    </citation>
    <scope>NUCLEOTIDE SEQUENCE</scope>
    <source>
        <strain evidence="15">CBS 175.79</strain>
    </source>
</reference>
<evidence type="ECO:0000256" key="12">
    <source>
        <dbReference type="SAM" id="Phobius"/>
    </source>
</evidence>
<evidence type="ECO:0000256" key="4">
    <source>
        <dbReference type="ARBA" id="ARBA00022692"/>
    </source>
</evidence>
<comment type="subcellular location">
    <subcellularLocation>
        <location evidence="1">Membrane</location>
        <topology evidence="1">Multi-pass membrane protein</topology>
    </subcellularLocation>
</comment>
<dbReference type="InterPro" id="IPR013121">
    <property type="entry name" value="Fe_red_NAD-bd_6"/>
</dbReference>
<evidence type="ECO:0000256" key="13">
    <source>
        <dbReference type="SAM" id="SignalP"/>
    </source>
</evidence>
<feature type="transmembrane region" description="Helical" evidence="12">
    <location>
        <begin position="365"/>
        <end position="387"/>
    </location>
</feature>
<evidence type="ECO:0000256" key="6">
    <source>
        <dbReference type="ARBA" id="ARBA00022989"/>
    </source>
</evidence>
<dbReference type="SUPFAM" id="SSF52343">
    <property type="entry name" value="Ferredoxin reductase-like, C-terminal NADP-linked domain"/>
    <property type="match status" value="1"/>
</dbReference>
<feature type="chain" id="PRO_5025453364" description="FAD-binding FR-type domain-containing protein" evidence="13">
    <location>
        <begin position="21"/>
        <end position="757"/>
    </location>
</feature>
<keyword evidence="7" id="KW-0560">Oxidoreductase</keyword>
<dbReference type="SFLD" id="SFLDG01168">
    <property type="entry name" value="Ferric_reductase_subgroup_(FRE"/>
    <property type="match status" value="1"/>
</dbReference>
<comment type="similarity">
    <text evidence="2">Belongs to the ferric reductase (FRE) family.</text>
</comment>
<gene>
    <name evidence="15" type="ORF">BU24DRAFT_379912</name>
</gene>
<dbReference type="CDD" id="cd06186">
    <property type="entry name" value="NOX_Duox_like_FAD_NADP"/>
    <property type="match status" value="1"/>
</dbReference>
<evidence type="ECO:0000256" key="7">
    <source>
        <dbReference type="ARBA" id="ARBA00023002"/>
    </source>
</evidence>
<dbReference type="InterPro" id="IPR051410">
    <property type="entry name" value="Ferric/Cupric_Reductase"/>
</dbReference>
<feature type="signal peptide" evidence="13">
    <location>
        <begin position="1"/>
        <end position="20"/>
    </location>
</feature>
<dbReference type="InterPro" id="IPR013130">
    <property type="entry name" value="Fe3_Rdtase_TM_dom"/>
</dbReference>
<keyword evidence="4 12" id="KW-0812">Transmembrane</keyword>
<dbReference type="InterPro" id="IPR039261">
    <property type="entry name" value="FNR_nucleotide-bd"/>
</dbReference>
<dbReference type="SFLD" id="SFLDS00052">
    <property type="entry name" value="Ferric_Reductase_Domain"/>
    <property type="match status" value="1"/>
</dbReference>
<dbReference type="Pfam" id="PF01794">
    <property type="entry name" value="Ferric_reduct"/>
    <property type="match status" value="1"/>
</dbReference>
<name>A0A6A5X9A2_9PLEO</name>
<evidence type="ECO:0000256" key="10">
    <source>
        <dbReference type="ARBA" id="ARBA00023180"/>
    </source>
</evidence>
<evidence type="ECO:0000256" key="11">
    <source>
        <dbReference type="SAM" id="MobiDB-lite"/>
    </source>
</evidence>
<dbReference type="Gene3D" id="3.40.50.80">
    <property type="entry name" value="Nucleotide-binding domain of ferredoxin-NADP reductase (FNR) module"/>
    <property type="match status" value="1"/>
</dbReference>
<dbReference type="PROSITE" id="PS51384">
    <property type="entry name" value="FAD_FR"/>
    <property type="match status" value="1"/>
</dbReference>
<dbReference type="InterPro" id="IPR017927">
    <property type="entry name" value="FAD-bd_FR_type"/>
</dbReference>
<keyword evidence="13" id="KW-0732">Signal</keyword>
<keyword evidence="9 12" id="KW-0472">Membrane</keyword>
<dbReference type="GO" id="GO:0006826">
    <property type="term" value="P:iron ion transport"/>
    <property type="evidence" value="ECO:0007669"/>
    <property type="project" value="TreeGrafter"/>
</dbReference>
<dbReference type="GO" id="GO:0000293">
    <property type="term" value="F:ferric-chelate reductase activity"/>
    <property type="evidence" value="ECO:0007669"/>
    <property type="project" value="UniProtKB-ARBA"/>
</dbReference>
<dbReference type="GeneID" id="54282102"/>
<organism evidence="15 16">
    <name type="scientific">Aaosphaeria arxii CBS 175.79</name>
    <dbReference type="NCBI Taxonomy" id="1450172"/>
    <lineage>
        <taxon>Eukaryota</taxon>
        <taxon>Fungi</taxon>
        <taxon>Dikarya</taxon>
        <taxon>Ascomycota</taxon>
        <taxon>Pezizomycotina</taxon>
        <taxon>Dothideomycetes</taxon>
        <taxon>Pleosporomycetidae</taxon>
        <taxon>Pleosporales</taxon>
        <taxon>Pleosporales incertae sedis</taxon>
        <taxon>Aaosphaeria</taxon>
    </lineage>
</organism>
<dbReference type="GO" id="GO:0015677">
    <property type="term" value="P:copper ion import"/>
    <property type="evidence" value="ECO:0007669"/>
    <property type="project" value="TreeGrafter"/>
</dbReference>
<feature type="domain" description="FAD-binding FR-type" evidence="14">
    <location>
        <begin position="430"/>
        <end position="598"/>
    </location>
</feature>
<evidence type="ECO:0000256" key="2">
    <source>
        <dbReference type="ARBA" id="ARBA00006278"/>
    </source>
</evidence>
<sequence>MLPRLVHVFLFLIPYNVASALQQGVYCYLGCELSLGSVDFNDTARTLPKKVRDCTSLRHVTSLYLCADAYCGPSGRETWLKEQGDLCANFNQTLPGWDVIDHYGDDDKKRIRRLTAEEGIWSANTVLDEVVIPEESFFLRCFRTWDTAMYENRLHWLYGFCMYYFWLVVVVIGLSTRLIHLIQHLRTQEWQPISSGEDDVERHSPARHHALLSSPYTLLKRYILVPATFGYRCSQNVGWCTVPPRIQSCTIFAFVLLNTILCVVNYQAFTGNMFWPRLSAQYFRYISDRTGIISLANFPLIWLFGTRNNVLLWVTGWGFGTYNNFHRWVARISTVQAVVHSLGYTKIIWTNGGWPYFEKYLYKHYFWNGELATIFMVAICVFSVYGLRRSHYEIFLIIHIAASVAVIWTMYYHVYIFKGEYDWFIWPCVIVWVLDRVIRMARILSFDSHFWNTKCIASYDFDSNLIRLDIPFGHSRALSNPQPGTYYYIYVLSNPLYMHQSHPFTLGYVRHPEDKSEMERPSRLQTRRASVHRSESESSTESDALLASDATSDQANPSLVFLVRPYDGFTARLKKSASSGPTELRVLVEGPYGETNPLSKFSSVLFVVGGTGIAVPLSYLAALLDSTSKSTRIHILWAVREHRFLTDVLKRDFRQIIQDRDAEDKVTLTVHVTQEDTDEGKDDDLGEGLKRCVLKAGRPDVYAAVEEEAQLEETNHGGLAVVACGPAQMADDARRATIQALERGHRGIEYFEESFKW</sequence>
<protein>
    <recommendedName>
        <fullName evidence="14">FAD-binding FR-type domain-containing protein</fullName>
    </recommendedName>
</protein>
<dbReference type="Pfam" id="PF08022">
    <property type="entry name" value="FAD_binding_8"/>
    <property type="match status" value="1"/>
</dbReference>
<dbReference type="Pfam" id="PF08030">
    <property type="entry name" value="NAD_binding_6"/>
    <property type="match status" value="1"/>
</dbReference>
<dbReference type="GO" id="GO:0005886">
    <property type="term" value="C:plasma membrane"/>
    <property type="evidence" value="ECO:0007669"/>
    <property type="project" value="TreeGrafter"/>
</dbReference>
<proteinExistence type="inferred from homology"/>
<dbReference type="PANTHER" id="PTHR32361:SF9">
    <property type="entry name" value="FERRIC REDUCTASE TRANSMEMBRANE COMPONENT 3-RELATED"/>
    <property type="match status" value="1"/>
</dbReference>
<feature type="transmembrane region" description="Helical" evidence="12">
    <location>
        <begin position="156"/>
        <end position="179"/>
    </location>
</feature>
<feature type="transmembrane region" description="Helical" evidence="12">
    <location>
        <begin position="251"/>
        <end position="269"/>
    </location>
</feature>
<keyword evidence="5" id="KW-0249">Electron transport</keyword>
<evidence type="ECO:0000259" key="14">
    <source>
        <dbReference type="PROSITE" id="PS51384"/>
    </source>
</evidence>
<keyword evidence="6 12" id="KW-1133">Transmembrane helix</keyword>
<evidence type="ECO:0000256" key="3">
    <source>
        <dbReference type="ARBA" id="ARBA00022448"/>
    </source>
</evidence>
<dbReference type="Proteomes" id="UP000799778">
    <property type="component" value="Unassembled WGS sequence"/>
</dbReference>
<evidence type="ECO:0000313" key="16">
    <source>
        <dbReference type="Proteomes" id="UP000799778"/>
    </source>
</evidence>
<dbReference type="InterPro" id="IPR013112">
    <property type="entry name" value="FAD-bd_8"/>
</dbReference>
<dbReference type="PANTHER" id="PTHR32361">
    <property type="entry name" value="FERRIC/CUPRIC REDUCTASE TRANSMEMBRANE COMPONENT"/>
    <property type="match status" value="1"/>
</dbReference>
<evidence type="ECO:0000256" key="1">
    <source>
        <dbReference type="ARBA" id="ARBA00004141"/>
    </source>
</evidence>
<dbReference type="EMBL" id="ML978078">
    <property type="protein sequence ID" value="KAF2009490.1"/>
    <property type="molecule type" value="Genomic_DNA"/>
</dbReference>
<evidence type="ECO:0000256" key="8">
    <source>
        <dbReference type="ARBA" id="ARBA00023065"/>
    </source>
</evidence>
<keyword evidence="8" id="KW-0406">Ion transport</keyword>
<dbReference type="OrthoDB" id="167398at2759"/>
<feature type="compositionally biased region" description="Basic and acidic residues" evidence="11">
    <location>
        <begin position="513"/>
        <end position="522"/>
    </location>
</feature>
<keyword evidence="10" id="KW-0325">Glycoprotein</keyword>
<feature type="transmembrane region" description="Helical" evidence="12">
    <location>
        <begin position="394"/>
        <end position="415"/>
    </location>
</feature>
<dbReference type="RefSeq" id="XP_033377829.1">
    <property type="nucleotide sequence ID" value="XM_033524705.1"/>
</dbReference>